<dbReference type="RefSeq" id="WP_310911106.1">
    <property type="nucleotide sequence ID" value="NZ_JAVLVT010000001.1"/>
</dbReference>
<dbReference type="InterPro" id="IPR012349">
    <property type="entry name" value="Split_barrel_FMN-bd"/>
</dbReference>
<sequence length="140" mass="16166">MWWSAQQVRDRFADSRVARLATTDANAQPHVVPVTFAVHEDTDTIAIGIDHKPKRTHNLKRLSNIAENPRVSLLVDDYTEDWDQLWWARADGTARVELDGTAWHDALDWLIARYAQYRQQPPVGPMILVTVHRWSGWSAR</sequence>
<keyword evidence="4" id="KW-1185">Reference proteome</keyword>
<dbReference type="SUPFAM" id="SSF50475">
    <property type="entry name" value="FMN-binding split barrel"/>
    <property type="match status" value="1"/>
</dbReference>
<keyword evidence="1" id="KW-0560">Oxidoreductase</keyword>
<dbReference type="NCBIfam" id="TIGR03668">
    <property type="entry name" value="Rv0121_F420"/>
    <property type="match status" value="1"/>
</dbReference>
<name>A0ABU2H2X4_9ACTN</name>
<dbReference type="Proteomes" id="UP001250214">
    <property type="component" value="Unassembled WGS sequence"/>
</dbReference>
<dbReference type="Pfam" id="PF01243">
    <property type="entry name" value="PNPOx_N"/>
    <property type="match status" value="1"/>
</dbReference>
<dbReference type="InterPro" id="IPR052019">
    <property type="entry name" value="F420H2_bilvrd_red/Heme_oxyg"/>
</dbReference>
<organism evidence="3 4">
    <name type="scientific">Lipingzhangella rawalii</name>
    <dbReference type="NCBI Taxonomy" id="2055835"/>
    <lineage>
        <taxon>Bacteria</taxon>
        <taxon>Bacillati</taxon>
        <taxon>Actinomycetota</taxon>
        <taxon>Actinomycetes</taxon>
        <taxon>Streptosporangiales</taxon>
        <taxon>Nocardiopsidaceae</taxon>
        <taxon>Lipingzhangella</taxon>
    </lineage>
</organism>
<dbReference type="PANTHER" id="PTHR35176">
    <property type="entry name" value="HEME OXYGENASE HI_0854-RELATED"/>
    <property type="match status" value="1"/>
</dbReference>
<evidence type="ECO:0000313" key="4">
    <source>
        <dbReference type="Proteomes" id="UP001250214"/>
    </source>
</evidence>
<proteinExistence type="predicted"/>
<gene>
    <name evidence="3" type="ORF">RIF23_05005</name>
</gene>
<evidence type="ECO:0000313" key="3">
    <source>
        <dbReference type="EMBL" id="MDS1269648.1"/>
    </source>
</evidence>
<dbReference type="Gene3D" id="2.30.110.10">
    <property type="entry name" value="Electron Transport, Fmn-binding Protein, Chain A"/>
    <property type="match status" value="1"/>
</dbReference>
<accession>A0ABU2H2X4</accession>
<dbReference type="PANTHER" id="PTHR35176:SF2">
    <property type="entry name" value="F420H(2)-DEPENDENT REDUCTASE RV1155"/>
    <property type="match status" value="1"/>
</dbReference>
<evidence type="ECO:0000259" key="2">
    <source>
        <dbReference type="Pfam" id="PF01243"/>
    </source>
</evidence>
<reference evidence="4" key="1">
    <citation type="submission" date="2023-07" db="EMBL/GenBank/DDBJ databases">
        <title>Novel species in the genus Lipingzhangella isolated from Sambhar Salt Lake.</title>
        <authorList>
            <person name="Jiya N."/>
            <person name="Kajale S."/>
            <person name="Sharma A."/>
        </authorList>
    </citation>
    <scope>NUCLEOTIDE SEQUENCE [LARGE SCALE GENOMIC DNA]</scope>
    <source>
        <strain evidence="4">LS1_29</strain>
    </source>
</reference>
<dbReference type="InterPro" id="IPR011576">
    <property type="entry name" value="Pyridox_Oxase_N"/>
</dbReference>
<evidence type="ECO:0000256" key="1">
    <source>
        <dbReference type="ARBA" id="ARBA00023002"/>
    </source>
</evidence>
<feature type="domain" description="Pyridoxamine 5'-phosphate oxidase N-terminal" evidence="2">
    <location>
        <begin position="6"/>
        <end position="135"/>
    </location>
</feature>
<comment type="caution">
    <text evidence="3">The sequence shown here is derived from an EMBL/GenBank/DDBJ whole genome shotgun (WGS) entry which is preliminary data.</text>
</comment>
<dbReference type="EMBL" id="JAVLVT010000001">
    <property type="protein sequence ID" value="MDS1269648.1"/>
    <property type="molecule type" value="Genomic_DNA"/>
</dbReference>
<dbReference type="InterPro" id="IPR019967">
    <property type="entry name" value="F420-dep_enz_PPOX_Rv0121"/>
</dbReference>
<protein>
    <submittedName>
        <fullName evidence="3">TIGR03668 family PPOX class F420-dependent oxidoreductase</fullName>
    </submittedName>
</protein>